<feature type="transmembrane region" description="Helical" evidence="10">
    <location>
        <begin position="163"/>
        <end position="189"/>
    </location>
</feature>
<dbReference type="Proteomes" id="UP000183832">
    <property type="component" value="Unassembled WGS sequence"/>
</dbReference>
<keyword evidence="4 10" id="KW-0812">Transmembrane</keyword>
<keyword evidence="9" id="KW-0807">Transducer</keyword>
<accession>A0A1J1I1T3</accession>
<evidence type="ECO:0000256" key="8">
    <source>
        <dbReference type="ARBA" id="ARBA00023170"/>
    </source>
</evidence>
<evidence type="ECO:0000256" key="10">
    <source>
        <dbReference type="SAM" id="Phobius"/>
    </source>
</evidence>
<keyword evidence="6 10" id="KW-1133">Transmembrane helix</keyword>
<feature type="transmembrane region" description="Helical" evidence="10">
    <location>
        <begin position="27"/>
        <end position="47"/>
    </location>
</feature>
<dbReference type="GO" id="GO:0005886">
    <property type="term" value="C:plasma membrane"/>
    <property type="evidence" value="ECO:0007669"/>
    <property type="project" value="UniProtKB-SubCell"/>
</dbReference>
<dbReference type="InterPro" id="IPR004117">
    <property type="entry name" value="7tm6_olfct_rcpt"/>
</dbReference>
<evidence type="ECO:0000256" key="2">
    <source>
        <dbReference type="ARBA" id="ARBA00022475"/>
    </source>
</evidence>
<gene>
    <name evidence="11" type="ORF">CLUMA_CG007242</name>
</gene>
<evidence type="ECO:0000256" key="7">
    <source>
        <dbReference type="ARBA" id="ARBA00023136"/>
    </source>
</evidence>
<reference evidence="11 12" key="1">
    <citation type="submission" date="2015-04" db="EMBL/GenBank/DDBJ databases">
        <authorList>
            <person name="Syromyatnikov M.Y."/>
            <person name="Popov V.N."/>
        </authorList>
    </citation>
    <scope>NUCLEOTIDE SEQUENCE [LARGE SCALE GENOMIC DNA]</scope>
</reference>
<name>A0A1J1I1T3_9DIPT</name>
<protein>
    <submittedName>
        <fullName evidence="11">CLUMA_CG007242, isoform A</fullName>
    </submittedName>
</protein>
<dbReference type="AlphaFoldDB" id="A0A1J1I1T3"/>
<keyword evidence="7 10" id="KW-0472">Membrane</keyword>
<dbReference type="GO" id="GO:0004984">
    <property type="term" value="F:olfactory receptor activity"/>
    <property type="evidence" value="ECO:0007669"/>
    <property type="project" value="InterPro"/>
</dbReference>
<keyword evidence="2" id="KW-1003">Cell membrane</keyword>
<feature type="transmembrane region" description="Helical" evidence="10">
    <location>
        <begin position="116"/>
        <end position="143"/>
    </location>
</feature>
<dbReference type="EMBL" id="CVRI01000037">
    <property type="protein sequence ID" value="CRK93714.1"/>
    <property type="molecule type" value="Genomic_DNA"/>
</dbReference>
<evidence type="ECO:0000256" key="4">
    <source>
        <dbReference type="ARBA" id="ARBA00022692"/>
    </source>
</evidence>
<organism evidence="11 12">
    <name type="scientific">Clunio marinus</name>
    <dbReference type="NCBI Taxonomy" id="568069"/>
    <lineage>
        <taxon>Eukaryota</taxon>
        <taxon>Metazoa</taxon>
        <taxon>Ecdysozoa</taxon>
        <taxon>Arthropoda</taxon>
        <taxon>Hexapoda</taxon>
        <taxon>Insecta</taxon>
        <taxon>Pterygota</taxon>
        <taxon>Neoptera</taxon>
        <taxon>Endopterygota</taxon>
        <taxon>Diptera</taxon>
        <taxon>Nematocera</taxon>
        <taxon>Chironomoidea</taxon>
        <taxon>Chironomidae</taxon>
        <taxon>Clunio</taxon>
    </lineage>
</organism>
<dbReference type="GO" id="GO:0007165">
    <property type="term" value="P:signal transduction"/>
    <property type="evidence" value="ECO:0007669"/>
    <property type="project" value="UniProtKB-KW"/>
</dbReference>
<evidence type="ECO:0000313" key="12">
    <source>
        <dbReference type="Proteomes" id="UP000183832"/>
    </source>
</evidence>
<comment type="subcellular location">
    <subcellularLocation>
        <location evidence="1">Cell membrane</location>
        <topology evidence="1">Multi-pass membrane protein</topology>
    </subcellularLocation>
</comment>
<keyword evidence="3" id="KW-0716">Sensory transduction</keyword>
<keyword evidence="8" id="KW-0675">Receptor</keyword>
<dbReference type="PANTHER" id="PTHR21137:SF35">
    <property type="entry name" value="ODORANT RECEPTOR 19A-RELATED"/>
    <property type="match status" value="1"/>
</dbReference>
<proteinExistence type="predicted"/>
<dbReference type="OrthoDB" id="8185860at2759"/>
<evidence type="ECO:0000256" key="3">
    <source>
        <dbReference type="ARBA" id="ARBA00022606"/>
    </source>
</evidence>
<evidence type="ECO:0000256" key="9">
    <source>
        <dbReference type="ARBA" id="ARBA00023224"/>
    </source>
</evidence>
<sequence>MKLNSSSLKSSSKFYVFQVNGKLSKRFMLKAGIFFLFWAIVFIKNIFSDFAEDTKKQFSAILGFCLNCQTFLKLMALCNKLHCISAMRVHIVEDIKHSKPSEVEVELKYRRLIRRFIFSIGFAYLITTVLMSFWSLICIQKMVMPFQVQVPLTKPDSHPFHEVNLAMIFLFLIVIIPLTVGLDSMYVLVTLHCVSKLSLCCHLASKIDKKTDEKFILELVKKHLRAQEIIHESGCVFNIFGFIQLASAFGFIFEEFQQSIYCSNWYEIKNISIRKNILFMLKMTQQGKGYFALGIKSKPLNLRTYGEVIKQSYAFMNFLLKIM</sequence>
<keyword evidence="12" id="KW-1185">Reference proteome</keyword>
<keyword evidence="5" id="KW-0552">Olfaction</keyword>
<evidence type="ECO:0000256" key="5">
    <source>
        <dbReference type="ARBA" id="ARBA00022725"/>
    </source>
</evidence>
<evidence type="ECO:0000256" key="6">
    <source>
        <dbReference type="ARBA" id="ARBA00022989"/>
    </source>
</evidence>
<dbReference type="PANTHER" id="PTHR21137">
    <property type="entry name" value="ODORANT RECEPTOR"/>
    <property type="match status" value="1"/>
</dbReference>
<evidence type="ECO:0000313" key="11">
    <source>
        <dbReference type="EMBL" id="CRK93714.1"/>
    </source>
</evidence>
<dbReference type="GO" id="GO:0005549">
    <property type="term" value="F:odorant binding"/>
    <property type="evidence" value="ECO:0007669"/>
    <property type="project" value="InterPro"/>
</dbReference>
<evidence type="ECO:0000256" key="1">
    <source>
        <dbReference type="ARBA" id="ARBA00004651"/>
    </source>
</evidence>